<evidence type="ECO:0000313" key="17">
    <source>
        <dbReference type="EMBL" id="CAB5017057.1"/>
    </source>
</evidence>
<dbReference type="SUPFAM" id="SSF53098">
    <property type="entry name" value="Ribonuclease H-like"/>
    <property type="match status" value="1"/>
</dbReference>
<dbReference type="GO" id="GO:0046872">
    <property type="term" value="F:metal ion binding"/>
    <property type="evidence" value="ECO:0007669"/>
    <property type="project" value="UniProtKB-KW"/>
</dbReference>
<keyword evidence="11" id="KW-0255">Endonuclease</keyword>
<keyword evidence="12" id="KW-0378">Hydrolase</keyword>
<evidence type="ECO:0000256" key="4">
    <source>
        <dbReference type="ARBA" id="ARBA00004496"/>
    </source>
</evidence>
<dbReference type="CDD" id="cd07182">
    <property type="entry name" value="RNase_HII_bacteria_HII_like"/>
    <property type="match status" value="1"/>
</dbReference>
<dbReference type="EMBL" id="CAFBOF010000106">
    <property type="protein sequence ID" value="CAB4993140.1"/>
    <property type="molecule type" value="Genomic_DNA"/>
</dbReference>
<feature type="domain" description="RNase H type-2" evidence="14">
    <location>
        <begin position="17"/>
        <end position="216"/>
    </location>
</feature>
<protein>
    <recommendedName>
        <fullName evidence="7">Ribonuclease HII</fullName>
        <ecNumber evidence="6">3.1.26.4</ecNumber>
    </recommendedName>
</protein>
<evidence type="ECO:0000256" key="1">
    <source>
        <dbReference type="ARBA" id="ARBA00000077"/>
    </source>
</evidence>
<dbReference type="InterPro" id="IPR001352">
    <property type="entry name" value="RNase_HII/HIII"/>
</dbReference>
<dbReference type="PANTHER" id="PTHR10954">
    <property type="entry name" value="RIBONUCLEASE H2 SUBUNIT A"/>
    <property type="match status" value="1"/>
</dbReference>
<dbReference type="EC" id="3.1.26.4" evidence="6"/>
<dbReference type="Gene3D" id="3.30.420.10">
    <property type="entry name" value="Ribonuclease H-like superfamily/Ribonuclease H"/>
    <property type="match status" value="1"/>
</dbReference>
<comment type="cofactor">
    <cofactor evidence="2">
        <name>Mn(2+)</name>
        <dbReference type="ChEBI" id="CHEBI:29035"/>
    </cofactor>
</comment>
<evidence type="ECO:0000256" key="3">
    <source>
        <dbReference type="ARBA" id="ARBA00001946"/>
    </source>
</evidence>
<name>A0A6J7NI82_9ZZZZ</name>
<evidence type="ECO:0000256" key="6">
    <source>
        <dbReference type="ARBA" id="ARBA00012180"/>
    </source>
</evidence>
<dbReference type="GO" id="GO:0006298">
    <property type="term" value="P:mismatch repair"/>
    <property type="evidence" value="ECO:0007669"/>
    <property type="project" value="TreeGrafter"/>
</dbReference>
<evidence type="ECO:0000256" key="8">
    <source>
        <dbReference type="ARBA" id="ARBA00022490"/>
    </source>
</evidence>
<evidence type="ECO:0000256" key="13">
    <source>
        <dbReference type="ARBA" id="ARBA00023211"/>
    </source>
</evidence>
<dbReference type="Pfam" id="PF01351">
    <property type="entry name" value="RNase_HII"/>
    <property type="match status" value="1"/>
</dbReference>
<dbReference type="GO" id="GO:0004523">
    <property type="term" value="F:RNA-DNA hybrid ribonuclease activity"/>
    <property type="evidence" value="ECO:0007669"/>
    <property type="project" value="UniProtKB-EC"/>
</dbReference>
<organism evidence="16">
    <name type="scientific">freshwater metagenome</name>
    <dbReference type="NCBI Taxonomy" id="449393"/>
    <lineage>
        <taxon>unclassified sequences</taxon>
        <taxon>metagenomes</taxon>
        <taxon>ecological metagenomes</taxon>
    </lineage>
</organism>
<keyword evidence="9" id="KW-0540">Nuclease</keyword>
<dbReference type="InterPro" id="IPR022898">
    <property type="entry name" value="RNase_HII"/>
</dbReference>
<reference evidence="16" key="1">
    <citation type="submission" date="2020-05" db="EMBL/GenBank/DDBJ databases">
        <authorList>
            <person name="Chiriac C."/>
            <person name="Salcher M."/>
            <person name="Ghai R."/>
            <person name="Kavagutti S V."/>
        </authorList>
    </citation>
    <scope>NUCLEOTIDE SEQUENCE</scope>
</reference>
<evidence type="ECO:0000256" key="11">
    <source>
        <dbReference type="ARBA" id="ARBA00022759"/>
    </source>
</evidence>
<comment type="cofactor">
    <cofactor evidence="3">
        <name>Mg(2+)</name>
        <dbReference type="ChEBI" id="CHEBI:18420"/>
    </cofactor>
</comment>
<sequence length="216" mass="23207">MDPTLRLERQCWAAGDQVVVGIDEVGRGSWAGPVTVAAVVPAREHLSGVRDSKAITRAKRPQVAAEVQTWAQAVGVGHSSPQECDEWGMTEALRQAAMRALAQIESQGFVADRIILDGSHNYLGLGDRVITVVKGDTSILAVAAASCVAKVVRDEIMTNESENFPPYGFESNVGYPAPVHKVALAGYGPSAIHRRSWVFMDALPWRNLAPAPGRLL</sequence>
<keyword evidence="10" id="KW-0479">Metal-binding</keyword>
<dbReference type="EMBL" id="CAFBPQ010000007">
    <property type="protein sequence ID" value="CAB5017057.1"/>
    <property type="molecule type" value="Genomic_DNA"/>
</dbReference>
<evidence type="ECO:0000259" key="14">
    <source>
        <dbReference type="PROSITE" id="PS51975"/>
    </source>
</evidence>
<evidence type="ECO:0000256" key="9">
    <source>
        <dbReference type="ARBA" id="ARBA00022722"/>
    </source>
</evidence>
<gene>
    <name evidence="15" type="ORF">UFOPK2683_00023</name>
    <name evidence="16" type="ORF">UFOPK3897_01849</name>
    <name evidence="17" type="ORF">UFOPK4121_00420</name>
</gene>
<evidence type="ECO:0000256" key="2">
    <source>
        <dbReference type="ARBA" id="ARBA00001936"/>
    </source>
</evidence>
<dbReference type="GO" id="GO:0003723">
    <property type="term" value="F:RNA binding"/>
    <property type="evidence" value="ECO:0007669"/>
    <property type="project" value="InterPro"/>
</dbReference>
<dbReference type="AlphaFoldDB" id="A0A6J7NI82"/>
<evidence type="ECO:0000256" key="12">
    <source>
        <dbReference type="ARBA" id="ARBA00022801"/>
    </source>
</evidence>
<comment type="catalytic activity">
    <reaction evidence="1">
        <text>Endonucleolytic cleavage to 5'-phosphomonoester.</text>
        <dbReference type="EC" id="3.1.26.4"/>
    </reaction>
</comment>
<keyword evidence="13" id="KW-0464">Manganese</keyword>
<evidence type="ECO:0000256" key="10">
    <source>
        <dbReference type="ARBA" id="ARBA00022723"/>
    </source>
</evidence>
<evidence type="ECO:0000313" key="15">
    <source>
        <dbReference type="EMBL" id="CAB4711585.1"/>
    </source>
</evidence>
<comment type="similarity">
    <text evidence="5">Belongs to the RNase HII family.</text>
</comment>
<dbReference type="InterPro" id="IPR036397">
    <property type="entry name" value="RNaseH_sf"/>
</dbReference>
<dbReference type="NCBIfam" id="NF000595">
    <property type="entry name" value="PRK00015.1-3"/>
    <property type="match status" value="1"/>
</dbReference>
<evidence type="ECO:0000256" key="5">
    <source>
        <dbReference type="ARBA" id="ARBA00007383"/>
    </source>
</evidence>
<accession>A0A6J7NI82</accession>
<dbReference type="PANTHER" id="PTHR10954:SF18">
    <property type="entry name" value="RIBONUCLEASE HII"/>
    <property type="match status" value="1"/>
</dbReference>
<dbReference type="GO" id="GO:0043137">
    <property type="term" value="P:DNA replication, removal of RNA primer"/>
    <property type="evidence" value="ECO:0007669"/>
    <property type="project" value="TreeGrafter"/>
</dbReference>
<evidence type="ECO:0000313" key="16">
    <source>
        <dbReference type="EMBL" id="CAB4993140.1"/>
    </source>
</evidence>
<dbReference type="GO" id="GO:0005737">
    <property type="term" value="C:cytoplasm"/>
    <property type="evidence" value="ECO:0007669"/>
    <property type="project" value="UniProtKB-SubCell"/>
</dbReference>
<dbReference type="InterPro" id="IPR012337">
    <property type="entry name" value="RNaseH-like_sf"/>
</dbReference>
<keyword evidence="8" id="KW-0963">Cytoplasm</keyword>
<dbReference type="GO" id="GO:0032299">
    <property type="term" value="C:ribonuclease H2 complex"/>
    <property type="evidence" value="ECO:0007669"/>
    <property type="project" value="TreeGrafter"/>
</dbReference>
<proteinExistence type="inferred from homology"/>
<dbReference type="EMBL" id="CAEZYK010000001">
    <property type="protein sequence ID" value="CAB4711585.1"/>
    <property type="molecule type" value="Genomic_DNA"/>
</dbReference>
<evidence type="ECO:0000256" key="7">
    <source>
        <dbReference type="ARBA" id="ARBA00019179"/>
    </source>
</evidence>
<dbReference type="PROSITE" id="PS51975">
    <property type="entry name" value="RNASE_H_2"/>
    <property type="match status" value="1"/>
</dbReference>
<dbReference type="InterPro" id="IPR024567">
    <property type="entry name" value="RNase_HII/HIII_dom"/>
</dbReference>
<comment type="subcellular location">
    <subcellularLocation>
        <location evidence="4">Cytoplasm</location>
    </subcellularLocation>
</comment>